<dbReference type="PANTHER" id="PTHR46211">
    <property type="entry name" value="GLYCEROPHOSPHORYL DIESTER PHOSPHODIESTERASE"/>
    <property type="match status" value="1"/>
</dbReference>
<dbReference type="InterPro" id="IPR017946">
    <property type="entry name" value="PLC-like_Pdiesterase_TIM-brl"/>
</dbReference>
<feature type="domain" description="GP-PDE" evidence="1">
    <location>
        <begin position="34"/>
        <end position="259"/>
    </location>
</feature>
<name>A0ABQ3CY90_9ACTN</name>
<accession>A0ABQ3CY90</accession>
<organism evidence="2 3">
    <name type="scientific">Streptomyces canarius</name>
    <dbReference type="NCBI Taxonomy" id="285453"/>
    <lineage>
        <taxon>Bacteria</taxon>
        <taxon>Bacillati</taxon>
        <taxon>Actinomycetota</taxon>
        <taxon>Actinomycetes</taxon>
        <taxon>Kitasatosporales</taxon>
        <taxon>Streptomycetaceae</taxon>
        <taxon>Streptomyces</taxon>
    </lineage>
</organism>
<dbReference type="Pfam" id="PF03009">
    <property type="entry name" value="GDPD"/>
    <property type="match status" value="1"/>
</dbReference>
<protein>
    <submittedName>
        <fullName evidence="2">Glycerophosphoryl diester phosphodiesterase</fullName>
    </submittedName>
</protein>
<dbReference type="InterPro" id="IPR030395">
    <property type="entry name" value="GP_PDE_dom"/>
</dbReference>
<evidence type="ECO:0000313" key="2">
    <source>
        <dbReference type="EMBL" id="GHA46183.1"/>
    </source>
</evidence>
<sequence>MGVSAGGRPLPGEGTALVRLPGITTPKDGNRVSFFTIGHRGVMAAEPENTLRSFLRAEREGLDGIELDLHLSRDGELVVMHDETLDRTTDGSGPIAGQELGKLKELDAGLGERIPTFGEVLDAVGPTLPIQAEIKDVAAARSLAKVLADRDLLDRVSVLSFHDAALSEVRSLLPQARTVLVAGASAHRDTFVGRAQQVGSTLVSVELRQLNRAIVDRCGAAGIDVMAWTVNGERDLELARALGLVGCVTDQPGMKRLVEATA</sequence>
<gene>
    <name evidence="2" type="ORF">GCM10010345_58370</name>
</gene>
<reference evidence="3" key="1">
    <citation type="journal article" date="2019" name="Int. J. Syst. Evol. Microbiol.">
        <title>The Global Catalogue of Microorganisms (GCM) 10K type strain sequencing project: providing services to taxonomists for standard genome sequencing and annotation.</title>
        <authorList>
            <consortium name="The Broad Institute Genomics Platform"/>
            <consortium name="The Broad Institute Genome Sequencing Center for Infectious Disease"/>
            <person name="Wu L."/>
            <person name="Ma J."/>
        </authorList>
    </citation>
    <scope>NUCLEOTIDE SEQUENCE [LARGE SCALE GENOMIC DNA]</scope>
    <source>
        <strain evidence="3">JCM 4733</strain>
    </source>
</reference>
<proteinExistence type="predicted"/>
<evidence type="ECO:0000259" key="1">
    <source>
        <dbReference type="PROSITE" id="PS51704"/>
    </source>
</evidence>
<dbReference type="PROSITE" id="PS51704">
    <property type="entry name" value="GP_PDE"/>
    <property type="match status" value="1"/>
</dbReference>
<dbReference type="Gene3D" id="3.20.20.190">
    <property type="entry name" value="Phosphatidylinositol (PI) phosphodiesterase"/>
    <property type="match status" value="1"/>
</dbReference>
<evidence type="ECO:0000313" key="3">
    <source>
        <dbReference type="Proteomes" id="UP000653644"/>
    </source>
</evidence>
<dbReference type="EMBL" id="BMVN01000024">
    <property type="protein sequence ID" value="GHA46183.1"/>
    <property type="molecule type" value="Genomic_DNA"/>
</dbReference>
<dbReference type="PANTHER" id="PTHR46211:SF1">
    <property type="entry name" value="GLYCEROPHOSPHODIESTER PHOSPHODIESTERASE, CYTOPLASMIC"/>
    <property type="match status" value="1"/>
</dbReference>
<keyword evidence="3" id="KW-1185">Reference proteome</keyword>
<comment type="caution">
    <text evidence="2">The sequence shown here is derived from an EMBL/GenBank/DDBJ whole genome shotgun (WGS) entry which is preliminary data.</text>
</comment>
<dbReference type="SUPFAM" id="SSF51695">
    <property type="entry name" value="PLC-like phosphodiesterases"/>
    <property type="match status" value="1"/>
</dbReference>
<dbReference type="Proteomes" id="UP000653644">
    <property type="component" value="Unassembled WGS sequence"/>
</dbReference>